<dbReference type="NCBIfam" id="TIGR03371">
    <property type="entry name" value="cellulose_yhjQ"/>
    <property type="match status" value="1"/>
</dbReference>
<dbReference type="SUPFAM" id="SSF52540">
    <property type="entry name" value="P-loop containing nucleoside triphosphate hydrolases"/>
    <property type="match status" value="1"/>
</dbReference>
<sequence length="271" mass="29320">MPLVCVCSPKGGVGKTTMAANLAYALARGGSKVLAIDFDVQNSLRLHFGVPLTDERGFVAKSAETPDWSQSILTSDDNIFVLPYGSVTQEQRLAFEHNLANDPLFLRRGLSTVMNYPGLVVIADFPPGPGPALQAMTELADLHLVVMMADTASLSLMPQIENNKLTGQELNRKKGTYLLLNQTDNRRALCSQVASFVQLRMPDKLIGSVHRDESVAEANASQRSIFDFSPVSAAAFDIELIGKRVAALLDIRIGNGEVQADFPAYQAVSGR</sequence>
<gene>
    <name evidence="1" type="primary">bcsQ</name>
    <name evidence="1" type="ORF">O1Q98_11210</name>
</gene>
<dbReference type="EMBL" id="CP114280">
    <property type="protein sequence ID" value="WFN54266.1"/>
    <property type="molecule type" value="Genomic_DNA"/>
</dbReference>
<dbReference type="InterPro" id="IPR017746">
    <property type="entry name" value="Cellulose_synthase_operon_BcsQ"/>
</dbReference>
<proteinExistence type="predicted"/>
<dbReference type="Proteomes" id="UP001219630">
    <property type="component" value="Chromosome"/>
</dbReference>
<dbReference type="InterPro" id="IPR027417">
    <property type="entry name" value="P-loop_NTPase"/>
</dbReference>
<dbReference type="Gene3D" id="3.40.50.300">
    <property type="entry name" value="P-loop containing nucleotide triphosphate hydrolases"/>
    <property type="match status" value="1"/>
</dbReference>
<evidence type="ECO:0000313" key="2">
    <source>
        <dbReference type="Proteomes" id="UP001219630"/>
    </source>
</evidence>
<dbReference type="InterPro" id="IPR050678">
    <property type="entry name" value="DNA_Partitioning_ATPase"/>
</dbReference>
<organism evidence="1 2">
    <name type="scientific">Dickeya lacustris</name>
    <dbReference type="NCBI Taxonomy" id="2259638"/>
    <lineage>
        <taxon>Bacteria</taxon>
        <taxon>Pseudomonadati</taxon>
        <taxon>Pseudomonadota</taxon>
        <taxon>Gammaproteobacteria</taxon>
        <taxon>Enterobacterales</taxon>
        <taxon>Pectobacteriaceae</taxon>
        <taxon>Dickeya</taxon>
    </lineage>
</organism>
<evidence type="ECO:0000313" key="1">
    <source>
        <dbReference type="EMBL" id="WFN54266.1"/>
    </source>
</evidence>
<name>A0ABY8G2W5_9GAMM</name>
<dbReference type="Pfam" id="PF06564">
    <property type="entry name" value="CBP_BcsQ"/>
    <property type="match status" value="1"/>
</dbReference>
<reference evidence="1 2" key="1">
    <citation type="submission" date="2022-12" db="EMBL/GenBank/DDBJ databases">
        <title>Complete genome sequencing of Dickeya lacustris type strain LMG30899.</title>
        <authorList>
            <person name="Dobhal S."/>
            <person name="Arizala D."/>
            <person name="Arif M."/>
        </authorList>
    </citation>
    <scope>NUCLEOTIDE SEQUENCE [LARGE SCALE GENOMIC DNA]</scope>
    <source>
        <strain evidence="1 2">LMG30899</strain>
    </source>
</reference>
<dbReference type="PANTHER" id="PTHR13696:SF99">
    <property type="entry name" value="COBYRINIC ACID AC-DIAMIDE SYNTHASE"/>
    <property type="match status" value="1"/>
</dbReference>
<protein>
    <submittedName>
        <fullName evidence="1">Cellulose biosynthesis protein BcsQ</fullName>
    </submittedName>
</protein>
<dbReference type="RefSeq" id="WP_125261157.1">
    <property type="nucleotide sequence ID" value="NZ_CP114280.1"/>
</dbReference>
<accession>A0ABY8G2W5</accession>
<keyword evidence="2" id="KW-1185">Reference proteome</keyword>
<dbReference type="PANTHER" id="PTHR13696">
    <property type="entry name" value="P-LOOP CONTAINING NUCLEOSIDE TRIPHOSPHATE HYDROLASE"/>
    <property type="match status" value="1"/>
</dbReference>